<gene>
    <name evidence="2" type="ORF">GCM10011519_03830</name>
</gene>
<dbReference type="RefSeq" id="WP_188777749.1">
    <property type="nucleotide sequence ID" value="NZ_BMKQ01000001.1"/>
</dbReference>
<feature type="transmembrane region" description="Helical" evidence="1">
    <location>
        <begin position="232"/>
        <end position="250"/>
    </location>
</feature>
<reference evidence="2" key="1">
    <citation type="journal article" date="2014" name="Int. J. Syst. Evol. Microbiol.">
        <title>Complete genome sequence of Corynebacterium casei LMG S-19264T (=DSM 44701T), isolated from a smear-ripened cheese.</title>
        <authorList>
            <consortium name="US DOE Joint Genome Institute (JGI-PGF)"/>
            <person name="Walter F."/>
            <person name="Albersmeier A."/>
            <person name="Kalinowski J."/>
            <person name="Ruckert C."/>
        </authorList>
    </citation>
    <scope>NUCLEOTIDE SEQUENCE</scope>
    <source>
        <strain evidence="2">CGMCC 1.16067</strain>
    </source>
</reference>
<evidence type="ECO:0000313" key="2">
    <source>
        <dbReference type="EMBL" id="GGF33633.1"/>
    </source>
</evidence>
<evidence type="ECO:0000313" key="3">
    <source>
        <dbReference type="Proteomes" id="UP000649179"/>
    </source>
</evidence>
<organism evidence="2 3">
    <name type="scientific">Marmoricola endophyticus</name>
    <dbReference type="NCBI Taxonomy" id="2040280"/>
    <lineage>
        <taxon>Bacteria</taxon>
        <taxon>Bacillati</taxon>
        <taxon>Actinomycetota</taxon>
        <taxon>Actinomycetes</taxon>
        <taxon>Propionibacteriales</taxon>
        <taxon>Nocardioidaceae</taxon>
        <taxon>Marmoricola</taxon>
    </lineage>
</organism>
<accession>A0A917B9Z9</accession>
<sequence length="670" mass="72005">MSASQGQAARVTGADVAGTLSFRALGQGSGAARRWLGAHRGAVTAIALSVVSLVAWFSACTQMSVSEYTDLGLYSATTLRFWLALVGGVVALVIAIRASRFSHLAALCAVSVLVAVLYSTPSVVEGTPRVEAVYRHLGLIQHFATTGQLERYLDAYSNWPGFFGILGIVQGATGVQNLLVLAVWAPTIAALSYIAPVLLIARSLNPSPRVAWLAVSIFLAANWSGQDYLAPQTFALWALLSIAGIVMTVLRRKDDASAEGPAGPLIDRLPRVLGRTFGRSANRSWVAAEGTRVRLTSAEWVGVHVLLCVAIIAISAAHQLTPFMLAMTLLLLWAIGRSPHWWLWGLSILVIVFWLAVPALPFIRGNLPSMISGVVDVFTGSGTDDGPTLGSRTASGSVLHQLVVEVRIRETLAVWILAGLGALVMMASRRRAREAILLAGSPLLLIPVSAYGGEILIRAFLFGLPLMAFLAAVFLLWTCAAGGWRNGVLAVVLVALVGTTVLTRYGNERGESFRPSEIGALDWLYAHTAPDATVVQFTQNTPRPIERYADNTWVFLNNGSPGPRWPQQVTPSRLVAYGLATRELGKASRRDQPIYFIYNRAQTELAELSGNTSAAAMQRSVREMDADPRVRTIYRNADAQIWRLRPGVRPVTGLDQAELAGRVGETASAG</sequence>
<evidence type="ECO:0000256" key="1">
    <source>
        <dbReference type="SAM" id="Phobius"/>
    </source>
</evidence>
<keyword evidence="3" id="KW-1185">Reference proteome</keyword>
<dbReference type="AlphaFoldDB" id="A0A917B9Z9"/>
<feature type="transmembrane region" description="Helical" evidence="1">
    <location>
        <begin position="79"/>
        <end position="96"/>
    </location>
</feature>
<proteinExistence type="predicted"/>
<keyword evidence="1" id="KW-0472">Membrane</keyword>
<dbReference type="Proteomes" id="UP000649179">
    <property type="component" value="Unassembled WGS sequence"/>
</dbReference>
<feature type="transmembrane region" description="Helical" evidence="1">
    <location>
        <begin position="459"/>
        <end position="480"/>
    </location>
</feature>
<keyword evidence="1" id="KW-1133">Transmembrane helix</keyword>
<name>A0A917B9Z9_9ACTN</name>
<dbReference type="EMBL" id="BMKQ01000001">
    <property type="protein sequence ID" value="GGF33633.1"/>
    <property type="molecule type" value="Genomic_DNA"/>
</dbReference>
<reference evidence="2" key="2">
    <citation type="submission" date="2020-09" db="EMBL/GenBank/DDBJ databases">
        <authorList>
            <person name="Sun Q."/>
            <person name="Zhou Y."/>
        </authorList>
    </citation>
    <scope>NUCLEOTIDE SEQUENCE</scope>
    <source>
        <strain evidence="2">CGMCC 1.16067</strain>
    </source>
</reference>
<feature type="transmembrane region" description="Helical" evidence="1">
    <location>
        <begin position="41"/>
        <end position="59"/>
    </location>
</feature>
<feature type="transmembrane region" description="Helical" evidence="1">
    <location>
        <begin position="178"/>
        <end position="201"/>
    </location>
</feature>
<protein>
    <submittedName>
        <fullName evidence="2">Uncharacterized protein</fullName>
    </submittedName>
</protein>
<comment type="caution">
    <text evidence="2">The sequence shown here is derived from an EMBL/GenBank/DDBJ whole genome shotgun (WGS) entry which is preliminary data.</text>
</comment>
<keyword evidence="1" id="KW-0812">Transmembrane</keyword>
<feature type="transmembrane region" description="Helical" evidence="1">
    <location>
        <begin position="103"/>
        <end position="120"/>
    </location>
</feature>
<feature type="transmembrane region" description="Helical" evidence="1">
    <location>
        <begin position="302"/>
        <end position="335"/>
    </location>
</feature>
<feature type="transmembrane region" description="Helical" evidence="1">
    <location>
        <begin position="487"/>
        <end position="506"/>
    </location>
</feature>
<feature type="transmembrane region" description="Helical" evidence="1">
    <location>
        <begin position="435"/>
        <end position="453"/>
    </location>
</feature>
<feature type="transmembrane region" description="Helical" evidence="1">
    <location>
        <begin position="341"/>
        <end position="363"/>
    </location>
</feature>